<gene>
    <name evidence="1" type="ORF">TSAR_001585</name>
</gene>
<comment type="caution">
    <text evidence="1">The sequence shown here is derived from an EMBL/GenBank/DDBJ whole genome shotgun (WGS) entry which is preliminary data.</text>
</comment>
<proteinExistence type="predicted"/>
<sequence>MCLICDLSDGCMNAPNQLISHFEKYNPLTLRQAGFRAGHSTQTALLGVLDDIRLSCTQFSSFSTFQRHSTESPTNS</sequence>
<dbReference type="Proteomes" id="UP000215335">
    <property type="component" value="Unassembled WGS sequence"/>
</dbReference>
<reference evidence="1 2" key="1">
    <citation type="journal article" date="2017" name="Curr. Biol.">
        <title>The Evolution of Venom by Co-option of Single-Copy Genes.</title>
        <authorList>
            <person name="Martinson E.O."/>
            <person name="Mrinalini"/>
            <person name="Kelkar Y.D."/>
            <person name="Chang C.H."/>
            <person name="Werren J.H."/>
        </authorList>
    </citation>
    <scope>NUCLEOTIDE SEQUENCE [LARGE SCALE GENOMIC DNA]</scope>
    <source>
        <strain evidence="1 2">Alberta</strain>
        <tissue evidence="1">Whole body</tissue>
    </source>
</reference>
<keyword evidence="2" id="KW-1185">Reference proteome</keyword>
<dbReference type="AlphaFoldDB" id="A0A232ETX8"/>
<accession>A0A232ETX8</accession>
<organism evidence="1 2">
    <name type="scientific">Trichomalopsis sarcophagae</name>
    <dbReference type="NCBI Taxonomy" id="543379"/>
    <lineage>
        <taxon>Eukaryota</taxon>
        <taxon>Metazoa</taxon>
        <taxon>Ecdysozoa</taxon>
        <taxon>Arthropoda</taxon>
        <taxon>Hexapoda</taxon>
        <taxon>Insecta</taxon>
        <taxon>Pterygota</taxon>
        <taxon>Neoptera</taxon>
        <taxon>Endopterygota</taxon>
        <taxon>Hymenoptera</taxon>
        <taxon>Apocrita</taxon>
        <taxon>Proctotrupomorpha</taxon>
        <taxon>Chalcidoidea</taxon>
        <taxon>Pteromalidae</taxon>
        <taxon>Pteromalinae</taxon>
        <taxon>Trichomalopsis</taxon>
    </lineage>
</organism>
<evidence type="ECO:0000313" key="2">
    <source>
        <dbReference type="Proteomes" id="UP000215335"/>
    </source>
</evidence>
<evidence type="ECO:0000313" key="1">
    <source>
        <dbReference type="EMBL" id="OXU21819.1"/>
    </source>
</evidence>
<dbReference type="EMBL" id="NNAY01002203">
    <property type="protein sequence ID" value="OXU21819.1"/>
    <property type="molecule type" value="Genomic_DNA"/>
</dbReference>
<name>A0A232ETX8_9HYME</name>
<protein>
    <submittedName>
        <fullName evidence="1">Uncharacterized protein</fullName>
    </submittedName>
</protein>